<gene>
    <name evidence="1" type="ORF">NQ176_g1058</name>
</gene>
<evidence type="ECO:0000313" key="1">
    <source>
        <dbReference type="EMBL" id="KAJ2982926.1"/>
    </source>
</evidence>
<reference evidence="1" key="1">
    <citation type="submission" date="2022-08" db="EMBL/GenBank/DDBJ databases">
        <title>Genome Sequence of Lecanicillium fungicola.</title>
        <authorList>
            <person name="Buettner E."/>
        </authorList>
    </citation>
    <scope>NUCLEOTIDE SEQUENCE</scope>
    <source>
        <strain evidence="1">Babe33</strain>
    </source>
</reference>
<protein>
    <submittedName>
        <fullName evidence="1">Uncharacterized protein</fullName>
    </submittedName>
</protein>
<comment type="caution">
    <text evidence="1">The sequence shown here is derived from an EMBL/GenBank/DDBJ whole genome shotgun (WGS) entry which is preliminary data.</text>
</comment>
<dbReference type="Proteomes" id="UP001143910">
    <property type="component" value="Unassembled WGS sequence"/>
</dbReference>
<keyword evidence="2" id="KW-1185">Reference proteome</keyword>
<evidence type="ECO:0000313" key="2">
    <source>
        <dbReference type="Proteomes" id="UP001143910"/>
    </source>
</evidence>
<accession>A0ACC1NWI3</accession>
<name>A0ACC1NWI3_9HYPO</name>
<sequence length="269" mass="29103">MPSASRGGLILVIGANGCIVSLTIQVLLQHGYRVRGTVRSMEANSWISVHYGPNFGLVQVQDMNDDAAFDSALKGVDGVAHIAMNMALDPHDLTVIDTRTKTLINVLEAASKEPSVKRVVWTSSIINTFAIEEAAQPWEAQGHPAARGIVVYAAAKARAEQEARAWMQEHSLQFTFNVVFSRCELGNDDIAGKHELQKHGRSFGVCDEGSPRCPGHSAGKMLGKDRFTSLEGAIVKAVDKVVECDGKDTPKTWVEVMLESMATEAASNE</sequence>
<dbReference type="EMBL" id="JANJQO010000051">
    <property type="protein sequence ID" value="KAJ2982926.1"/>
    <property type="molecule type" value="Genomic_DNA"/>
</dbReference>
<organism evidence="1 2">
    <name type="scientific">Zarea fungicola</name>
    <dbReference type="NCBI Taxonomy" id="93591"/>
    <lineage>
        <taxon>Eukaryota</taxon>
        <taxon>Fungi</taxon>
        <taxon>Dikarya</taxon>
        <taxon>Ascomycota</taxon>
        <taxon>Pezizomycotina</taxon>
        <taxon>Sordariomycetes</taxon>
        <taxon>Hypocreomycetidae</taxon>
        <taxon>Hypocreales</taxon>
        <taxon>Cordycipitaceae</taxon>
        <taxon>Zarea</taxon>
    </lineage>
</organism>
<proteinExistence type="predicted"/>